<feature type="domain" description="Herpesvirus glycoprotein D/GG/GX" evidence="9">
    <location>
        <begin position="53"/>
        <end position="169"/>
    </location>
</feature>
<evidence type="ECO:0000256" key="2">
    <source>
        <dbReference type="ARBA" id="ARBA00022692"/>
    </source>
</evidence>
<comment type="subcellular location">
    <subcellularLocation>
        <location evidence="1">Membrane</location>
        <topology evidence="1">Single-pass membrane protein</topology>
    </subcellularLocation>
</comment>
<evidence type="ECO:0000256" key="3">
    <source>
        <dbReference type="ARBA" id="ARBA00022729"/>
    </source>
</evidence>
<feature type="transmembrane region" description="Helical" evidence="8">
    <location>
        <begin position="394"/>
        <end position="416"/>
    </location>
</feature>
<keyword evidence="2 8" id="KW-0812">Transmembrane</keyword>
<dbReference type="SUPFAM" id="SSF48726">
    <property type="entry name" value="Immunoglobulin"/>
    <property type="match status" value="1"/>
</dbReference>
<evidence type="ECO:0000256" key="5">
    <source>
        <dbReference type="ARBA" id="ARBA00023136"/>
    </source>
</evidence>
<organism evidence="10">
    <name type="scientific">Equid alphaherpesvirus 3</name>
    <dbReference type="NCBI Taxonomy" id="80341"/>
    <lineage>
        <taxon>Viruses</taxon>
        <taxon>Duplodnaviria</taxon>
        <taxon>Heunggongvirae</taxon>
        <taxon>Peploviricota</taxon>
        <taxon>Herviviricetes</taxon>
        <taxon>Herpesvirales</taxon>
        <taxon>Orthoherpesviridae</taxon>
        <taxon>Alphaherpesvirinae</taxon>
        <taxon>Varicellovirus</taxon>
        <taxon>Varicellovirus equidalpha3</taxon>
    </lineage>
</organism>
<feature type="compositionally biased region" description="Acidic residues" evidence="7">
    <location>
        <begin position="336"/>
        <end position="348"/>
    </location>
</feature>
<evidence type="ECO:0000256" key="6">
    <source>
        <dbReference type="ARBA" id="ARBA00023180"/>
    </source>
</evidence>
<keyword evidence="3" id="KW-0732">Signal</keyword>
<name>O90421_9ALPH</name>
<evidence type="ECO:0000313" key="10">
    <source>
        <dbReference type="EMBL" id="AAC31600.1"/>
    </source>
</evidence>
<evidence type="ECO:0000256" key="4">
    <source>
        <dbReference type="ARBA" id="ARBA00022989"/>
    </source>
</evidence>
<dbReference type="InterPro" id="IPR002896">
    <property type="entry name" value="Herpes_glycop_dom"/>
</dbReference>
<feature type="region of interest" description="Disordered" evidence="7">
    <location>
        <begin position="302"/>
        <end position="376"/>
    </location>
</feature>
<feature type="compositionally biased region" description="Basic and acidic residues" evidence="7">
    <location>
        <begin position="311"/>
        <end position="329"/>
    </location>
</feature>
<dbReference type="GO" id="GO:0016020">
    <property type="term" value="C:membrane"/>
    <property type="evidence" value="ECO:0007669"/>
    <property type="project" value="UniProtKB-SubCell"/>
</dbReference>
<evidence type="ECO:0000256" key="7">
    <source>
        <dbReference type="SAM" id="MobiDB-lite"/>
    </source>
</evidence>
<dbReference type="InterPro" id="IPR036179">
    <property type="entry name" value="Ig-like_dom_sf"/>
</dbReference>
<proteinExistence type="predicted"/>
<sequence length="448" mass="49700">MKGAGAVVCVLSLLAVANCRRAPAKLCYADPRDGPEPWPLLPGPMDNVTEPTVNATERSKGCELRLLEPRVNAAKRPPERVNATIAWYYDLGICRAPVVLREYYLCEGDKMPSPDTCEGYSYTVARTEGFVEFVLVNASLMLQPGIYDSGDFIYNLRFGPDLYSGRIALRVSRNLDYPCKMTHGITARDHLRDHYNITRSQNSAHKRATGCFPAIVETEAWTNVSLGSLGLPNDYDESDFTDDDAEFTYDNIYDCREYNLFEPKRSLGLARGPQSLLIGALGLRILSQRWYMLPGETYDQLRQNSRGSARGADRESAADVTEPEEKPSEKTPASPTDDEEKEEEENGDNEPTPAPPAPGCDEQDAPADGDGSPWYTGGILVSGPECGQQKGTNYAGIGFLILGVCLLIGLIVYVCVLRSRVSERKLHNSYSRFSRRHNTQYRRLDSPA</sequence>
<keyword evidence="6" id="KW-0325">Glycoprotein</keyword>
<dbReference type="EMBL" id="AF081188">
    <property type="protein sequence ID" value="AAC31600.1"/>
    <property type="molecule type" value="Genomic_DNA"/>
</dbReference>
<keyword evidence="5 8" id="KW-0472">Membrane</keyword>
<evidence type="ECO:0000256" key="8">
    <source>
        <dbReference type="SAM" id="Phobius"/>
    </source>
</evidence>
<evidence type="ECO:0000256" key="1">
    <source>
        <dbReference type="ARBA" id="ARBA00004167"/>
    </source>
</evidence>
<dbReference type="Pfam" id="PF01537">
    <property type="entry name" value="Herpes_glycop_D"/>
    <property type="match status" value="1"/>
</dbReference>
<reference evidence="10" key="1">
    <citation type="journal article" date="1999" name="Arch. Virol.">
        <title>The nucleotide sequence of the glycoprotein G homologue of equine herpesvirus 3 (EHV3) indicates EHV3 is a distinct equid alphaherpesvirus.</title>
        <authorList>
            <person name="Hartley C.A."/>
            <person name="Drummer H.E."/>
            <person name="Studdert M.J."/>
        </authorList>
    </citation>
    <scope>NUCLEOTIDE SEQUENCE</scope>
    <source>
        <strain evidence="10">EHV3.334/74</strain>
    </source>
</reference>
<evidence type="ECO:0000259" key="9">
    <source>
        <dbReference type="Pfam" id="PF01537"/>
    </source>
</evidence>
<keyword evidence="4 8" id="KW-1133">Transmembrane helix</keyword>
<accession>O90421</accession>
<protein>
    <submittedName>
        <fullName evidence="10">Glycoprotein G</fullName>
    </submittedName>
</protein>